<sequence>MATDPSAISSTSPASQNPHSSNNQANDCVSINAAAQLPIRLTPENYFTWRAQFLSLAFGYNLTGYIDGTSECPSPYQTGSSNSPPTINTTYTLWKRQDQLIFHSILASCTERVAPLIASSTTSKQAWDKLARLYSNRSRSRVISLRERLARPRRDGQPVAEYLNNLRSISDEITLIDIPVTDDDLVVQIINGVGKDFKEIIAGVRIRETPLSFDELYEKLVDYEDMLKREEKSIDMAITVNAAVKQQTTNRGLYQNQRRDNNLGFNNGPNRGYPNQNSNNRNYQSQNRNPQGQYRNNGGYQKKQPTGYQGYCQLCGTKGHTTRDCPDFTSHKNSPTMNHTATTGTSNPNWLVDSAASHHVTGDLRNLSTHSPYHGSDSVIVGNGMGLGISHTGSTSLCTSNSKFYLQNILYVPTINRNLISVSQFCNVNEASIEFFRDHFQVKDLSTGAVLLQGRNNQGVYEWPAASSFPVPALPTSNATIKTDAAHWHQRLGHPSRDILKFVLRTLNLSSHLDFESCESCLCNKSHRLPFGKSSLCSTRPLDLIYSDVWGPAPVTSFDNYKYYVFFVDHFTKYVWFFPLRLKSDVFSTFVRFKTLVENYFRTTIRNIYTDGGGEFLKLTSFFQQTGINHLLTPPYTPQHNGVAERRHRHIVETGLALLHQASLPPSFWTFAFQTATYLINRLPSKTTSMTCPFQLLFDAHPNYATLCVFGCLCFPWLRPYMRNKLEPRSKPCVFLGYCLQQSAYKCLDVQSGKIYVSRDVQFIESQFPYQSLTSTASPSSVSLTSWFPSIFSVPVLSAHSSSPSGSRLATSDSLPASSDSSLASSTSTSAPFTFPSSPTVPSPSPPTPPPPLPTRTHPMITRSRNNIYKPKRLDHTTLAPIISTHPLPSTVEPTSIKAALADPQWLQAMRIEYNALISNHTWDLVPPVPSQNLVGCKWVFRVKRHPDGSVDRYKARLVAKGFTQRPGLDYHDTFSPVVKTAIPPGFIDSNRPSFVCRLRKSLYGLKQAPRAWFTTLHKFLLSYGFRQSKTDASLFLYHRDGHRIYFLVYVDDLIITGSRGRVIHHFIHRLASTFALKDLGSLHHFLGLELLRTPSGVFLSQHHYVRSLLDRFGMTDAKPIATPLSATIGLQQTDGSVSVDGTSYRQLLGALQYLTLTRPDICFALYECLRYLPWWQSVARSSTEAEFRAIAATVSELCWLRHLFLELSIRTPMPKLLCDNLGATHVCTNPRYHSRMKHVEIDFYFVRDKIAQGLLSVAHVPSEHQLADILTKPLPRLPLEHARSKLSVLDGTRLLRGRNSLT</sequence>
<protein>
    <submittedName>
        <fullName evidence="1">Retrovirus-related pol polyprotein from transposon RE1</fullName>
    </submittedName>
</protein>
<evidence type="ECO:0000313" key="1">
    <source>
        <dbReference type="EMBL" id="KAH9733839.1"/>
    </source>
</evidence>
<evidence type="ECO:0000313" key="2">
    <source>
        <dbReference type="Proteomes" id="UP000829398"/>
    </source>
</evidence>
<organism evidence="1 2">
    <name type="scientific">Citrus sinensis</name>
    <name type="common">Sweet orange</name>
    <name type="synonym">Citrus aurantium var. sinensis</name>
    <dbReference type="NCBI Taxonomy" id="2711"/>
    <lineage>
        <taxon>Eukaryota</taxon>
        <taxon>Viridiplantae</taxon>
        <taxon>Streptophyta</taxon>
        <taxon>Embryophyta</taxon>
        <taxon>Tracheophyta</taxon>
        <taxon>Spermatophyta</taxon>
        <taxon>Magnoliopsida</taxon>
        <taxon>eudicotyledons</taxon>
        <taxon>Gunneridae</taxon>
        <taxon>Pentapetalae</taxon>
        <taxon>rosids</taxon>
        <taxon>malvids</taxon>
        <taxon>Sapindales</taxon>
        <taxon>Rutaceae</taxon>
        <taxon>Aurantioideae</taxon>
        <taxon>Citrus</taxon>
    </lineage>
</organism>
<gene>
    <name evidence="1" type="ORF">KPL71_017160</name>
</gene>
<proteinExistence type="predicted"/>
<reference evidence="2" key="1">
    <citation type="journal article" date="2023" name="Hortic. Res.">
        <title>A chromosome-level phased genome enabling allele-level studies in sweet orange: a case study on citrus Huanglongbing tolerance.</title>
        <authorList>
            <person name="Wu B."/>
            <person name="Yu Q."/>
            <person name="Deng Z."/>
            <person name="Duan Y."/>
            <person name="Luo F."/>
            <person name="Gmitter F. Jr."/>
        </authorList>
    </citation>
    <scope>NUCLEOTIDE SEQUENCE [LARGE SCALE GENOMIC DNA]</scope>
    <source>
        <strain evidence="2">cv. Valencia</strain>
    </source>
</reference>
<keyword evidence="2" id="KW-1185">Reference proteome</keyword>
<dbReference type="Proteomes" id="UP000829398">
    <property type="component" value="Chromosome 6"/>
</dbReference>
<comment type="caution">
    <text evidence="1">The sequence shown here is derived from an EMBL/GenBank/DDBJ whole genome shotgun (WGS) entry which is preliminary data.</text>
</comment>
<dbReference type="EMBL" id="CM039175">
    <property type="protein sequence ID" value="KAH9733839.1"/>
    <property type="molecule type" value="Genomic_DNA"/>
</dbReference>
<accession>A0ACB8JM07</accession>
<name>A0ACB8JM07_CITSI</name>